<keyword evidence="1 3" id="KW-0560">Oxidoreductase</keyword>
<dbReference type="OrthoDB" id="9794954at2"/>
<accession>Q2RLH6</accession>
<dbReference type="InterPro" id="IPR011766">
    <property type="entry name" value="TPP_enzyme_TPP-bd"/>
</dbReference>
<dbReference type="EC" id="1.2.7.7" evidence="3"/>
<proteinExistence type="predicted"/>
<gene>
    <name evidence="3" type="ordered locus">Moth_0379</name>
</gene>
<evidence type="ECO:0000313" key="3">
    <source>
        <dbReference type="EMBL" id="ABC18713.1"/>
    </source>
</evidence>
<dbReference type="GO" id="GO:0030976">
    <property type="term" value="F:thiamine pyrophosphate binding"/>
    <property type="evidence" value="ECO:0007669"/>
    <property type="project" value="InterPro"/>
</dbReference>
<dbReference type="CDD" id="cd03376">
    <property type="entry name" value="TPP_PFOR_porB_like"/>
    <property type="match status" value="1"/>
</dbReference>
<evidence type="ECO:0000256" key="1">
    <source>
        <dbReference type="ARBA" id="ARBA00023002"/>
    </source>
</evidence>
<dbReference type="InterPro" id="IPR051479">
    <property type="entry name" value="PorB-like"/>
</dbReference>
<dbReference type="KEGG" id="mta:Moth_0379"/>
<evidence type="ECO:0000259" key="2">
    <source>
        <dbReference type="Pfam" id="PF02775"/>
    </source>
</evidence>
<feature type="domain" description="Thiamine pyrophosphate enzyme TPP-binding" evidence="2">
    <location>
        <begin position="57"/>
        <end position="198"/>
    </location>
</feature>
<dbReference type="EnsemblBacteria" id="ABC18713">
    <property type="protein sequence ID" value="ABC18713"/>
    <property type="gene ID" value="Moth_0379"/>
</dbReference>
<dbReference type="GO" id="GO:0043807">
    <property type="term" value="F:3-methyl-2-oxobutanoate dehydrogenase (ferredoxin) activity"/>
    <property type="evidence" value="ECO:0007669"/>
    <property type="project" value="UniProtKB-EC"/>
</dbReference>
<dbReference type="EMBL" id="CP000232">
    <property type="protein sequence ID" value="ABC18713.1"/>
    <property type="molecule type" value="Genomic_DNA"/>
</dbReference>
<dbReference type="SUPFAM" id="SSF52518">
    <property type="entry name" value="Thiamin diphosphate-binding fold (THDP-binding)"/>
    <property type="match status" value="1"/>
</dbReference>
<dbReference type="Pfam" id="PF02775">
    <property type="entry name" value="TPP_enzyme_C"/>
    <property type="match status" value="1"/>
</dbReference>
<dbReference type="HOGENOM" id="CLU_058423_0_0_9"/>
<organism evidence="3">
    <name type="scientific">Moorella thermoacetica (strain ATCC 39073 / JCM 9320)</name>
    <dbReference type="NCBI Taxonomy" id="264732"/>
    <lineage>
        <taxon>Bacteria</taxon>
        <taxon>Bacillati</taxon>
        <taxon>Bacillota</taxon>
        <taxon>Clostridia</taxon>
        <taxon>Neomoorellales</taxon>
        <taxon>Neomoorellaceae</taxon>
        <taxon>Neomoorella</taxon>
    </lineage>
</organism>
<protein>
    <submittedName>
        <fullName evidence="3">Ketoisovalerate ferredoxin oxidoreductase, beta subunit</fullName>
        <ecNumber evidence="3">1.2.7.7</ecNumber>
    </submittedName>
</protein>
<dbReference type="eggNOG" id="COG1013">
    <property type="taxonomic scope" value="Bacteria"/>
</dbReference>
<dbReference type="PANTHER" id="PTHR42897">
    <property type="entry name" value="PYRUVATE SYNTHASE SUBUNIT PORB"/>
    <property type="match status" value="1"/>
</dbReference>
<dbReference type="InterPro" id="IPR029061">
    <property type="entry name" value="THDP-binding"/>
</dbReference>
<reference evidence="3" key="1">
    <citation type="submission" date="2005-12" db="EMBL/GenBank/DDBJ databases">
        <title>Complete sequence of Moorella thermoacetica ATCC 39073.</title>
        <authorList>
            <consortium name="US DOE Joint Genome Institute"/>
            <person name="Copeland A."/>
            <person name="Lucas S."/>
            <person name="Lapidus A."/>
            <person name="Barry K."/>
            <person name="Detter J.C."/>
            <person name="Glavina T."/>
            <person name="Hammon N."/>
            <person name="Israni S."/>
            <person name="Pitluck S."/>
            <person name="Chertkov O."/>
            <person name="Saunders E.H."/>
            <person name="Brettin T."/>
            <person name="Bruce D."/>
            <person name="Han C."/>
            <person name="Tapia R."/>
            <person name="Gilna P."/>
            <person name="Schmutz J."/>
            <person name="Larimer F."/>
            <person name="Land M."/>
            <person name="Kyrpides N."/>
            <person name="Anderson I."/>
            <person name="Richardson P."/>
            <person name="Ragsdale S."/>
        </authorList>
    </citation>
    <scope>NUCLEOTIDE SEQUENCE</scope>
    <source>
        <strain evidence="3">ATCC 39073</strain>
    </source>
</reference>
<sequence>MRTEAKGLVAHGVSTCHGCGMELAVRNILDVLGPRTIIVIPPGCAALFSGFGSETALKIAGIQGNLENSAAIAAGIRAGLEMQGKDDVTVLALAGDGATVDIGIQSLSGAMERGDRILYVCYDNEAYMNTGIQASGSTPMQAWTTTTPAKKHVYRKDMLQIARAHRIPYVASASIGYIEDLRKKIARARDAGGPAYVHLQTPCPTGWGYDPARTIEVARLAVQTRCWPLYEIIEGRINITVKVNKPRPVEDYLVLQRRFRGIGAEEVERIQRVVDEEYTELLERVEEE</sequence>
<dbReference type="PANTHER" id="PTHR42897:SF2">
    <property type="entry name" value="PYRUVATE SYNTHASE SUBUNIT PORB"/>
    <property type="match status" value="1"/>
</dbReference>
<dbReference type="Gene3D" id="3.40.50.970">
    <property type="match status" value="2"/>
</dbReference>
<dbReference type="STRING" id="264732.Moth_0379"/>
<dbReference type="PATRIC" id="fig|264732.11.peg.411"/>
<name>Q2RLH6_MOOTA</name>
<dbReference type="AlphaFoldDB" id="Q2RLH6"/>